<evidence type="ECO:0000256" key="1">
    <source>
        <dbReference type="SAM" id="MobiDB-lite"/>
    </source>
</evidence>
<sequence length="98" mass="10200">MVLLADTERHESVCGSSEAMEMEIAKICAKSTAERRRRRGAAHLLVKTLGGEDVQWQLNQIRTEVVRTGRTWGGGGGGGGGGKGRAGGGGTGLAVEHN</sequence>
<reference evidence="2 3" key="1">
    <citation type="journal article" date="2018" name="Cell">
        <title>The Chara Genome: Secondary Complexity and Implications for Plant Terrestrialization.</title>
        <authorList>
            <person name="Nishiyama T."/>
            <person name="Sakayama H."/>
            <person name="Vries J.D."/>
            <person name="Buschmann H."/>
            <person name="Saint-Marcoux D."/>
            <person name="Ullrich K.K."/>
            <person name="Haas F.B."/>
            <person name="Vanderstraeten L."/>
            <person name="Becker D."/>
            <person name="Lang D."/>
            <person name="Vosolsobe S."/>
            <person name="Rombauts S."/>
            <person name="Wilhelmsson P.K.I."/>
            <person name="Janitza P."/>
            <person name="Kern R."/>
            <person name="Heyl A."/>
            <person name="Rumpler F."/>
            <person name="Villalobos L.I.A.C."/>
            <person name="Clay J.M."/>
            <person name="Skokan R."/>
            <person name="Toyoda A."/>
            <person name="Suzuki Y."/>
            <person name="Kagoshima H."/>
            <person name="Schijlen E."/>
            <person name="Tajeshwar N."/>
            <person name="Catarino B."/>
            <person name="Hetherington A.J."/>
            <person name="Saltykova A."/>
            <person name="Bonnot C."/>
            <person name="Breuninger H."/>
            <person name="Symeonidi A."/>
            <person name="Radhakrishnan G.V."/>
            <person name="Van Nieuwerburgh F."/>
            <person name="Deforce D."/>
            <person name="Chang C."/>
            <person name="Karol K.G."/>
            <person name="Hedrich R."/>
            <person name="Ulvskov P."/>
            <person name="Glockner G."/>
            <person name="Delwiche C.F."/>
            <person name="Petrasek J."/>
            <person name="Van de Peer Y."/>
            <person name="Friml J."/>
            <person name="Beilby M."/>
            <person name="Dolan L."/>
            <person name="Kohara Y."/>
            <person name="Sugano S."/>
            <person name="Fujiyama A."/>
            <person name="Delaux P.-M."/>
            <person name="Quint M."/>
            <person name="TheiBen G."/>
            <person name="Hagemann M."/>
            <person name="Harholt J."/>
            <person name="Dunand C."/>
            <person name="Zachgo S."/>
            <person name="Langdale J."/>
            <person name="Maumus F."/>
            <person name="Straeten D.V.D."/>
            <person name="Gould S.B."/>
            <person name="Rensing S.A."/>
        </authorList>
    </citation>
    <scope>NUCLEOTIDE SEQUENCE [LARGE SCALE GENOMIC DNA]</scope>
    <source>
        <strain evidence="2 3">S276</strain>
    </source>
</reference>
<dbReference type="AlphaFoldDB" id="A0A388K494"/>
<protein>
    <submittedName>
        <fullName evidence="2">Uncharacterized protein</fullName>
    </submittedName>
</protein>
<dbReference type="Gramene" id="GBG64836">
    <property type="protein sequence ID" value="GBG64836"/>
    <property type="gene ID" value="CBR_g48304"/>
</dbReference>
<feature type="region of interest" description="Disordered" evidence="1">
    <location>
        <begin position="67"/>
        <end position="98"/>
    </location>
</feature>
<evidence type="ECO:0000313" key="3">
    <source>
        <dbReference type="Proteomes" id="UP000265515"/>
    </source>
</evidence>
<keyword evidence="3" id="KW-1185">Reference proteome</keyword>
<accession>A0A388K494</accession>
<name>A0A388K494_CHABU</name>
<comment type="caution">
    <text evidence="2">The sequence shown here is derived from an EMBL/GenBank/DDBJ whole genome shotgun (WGS) entry which is preliminary data.</text>
</comment>
<gene>
    <name evidence="2" type="ORF">CBR_g48304</name>
</gene>
<proteinExistence type="predicted"/>
<dbReference type="Proteomes" id="UP000265515">
    <property type="component" value="Unassembled WGS sequence"/>
</dbReference>
<feature type="compositionally biased region" description="Gly residues" evidence="1">
    <location>
        <begin position="71"/>
        <end position="92"/>
    </location>
</feature>
<evidence type="ECO:0000313" key="2">
    <source>
        <dbReference type="EMBL" id="GBG64836.1"/>
    </source>
</evidence>
<organism evidence="2 3">
    <name type="scientific">Chara braunii</name>
    <name type="common">Braun's stonewort</name>
    <dbReference type="NCBI Taxonomy" id="69332"/>
    <lineage>
        <taxon>Eukaryota</taxon>
        <taxon>Viridiplantae</taxon>
        <taxon>Streptophyta</taxon>
        <taxon>Charophyceae</taxon>
        <taxon>Charales</taxon>
        <taxon>Characeae</taxon>
        <taxon>Chara</taxon>
    </lineage>
</organism>
<dbReference type="EMBL" id="BFEA01000055">
    <property type="protein sequence ID" value="GBG64836.1"/>
    <property type="molecule type" value="Genomic_DNA"/>
</dbReference>